<comment type="caution">
    <text evidence="3">The sequence shown here is derived from an EMBL/GenBank/DDBJ whole genome shotgun (WGS) entry which is preliminary data.</text>
</comment>
<dbReference type="InterPro" id="IPR007712">
    <property type="entry name" value="RelE/ParE_toxin"/>
</dbReference>
<keyword evidence="1" id="KW-1277">Toxin-antitoxin system</keyword>
<dbReference type="RefSeq" id="WP_169673703.1">
    <property type="nucleotide sequence ID" value="NZ_BAABDA010000004.1"/>
</dbReference>
<comment type="similarity">
    <text evidence="2">Belongs to the RelE toxin family.</text>
</comment>
<gene>
    <name evidence="3" type="ORF">Q4Q40_18010</name>
</gene>
<evidence type="ECO:0000313" key="4">
    <source>
        <dbReference type="Proteomes" id="UP001176806"/>
    </source>
</evidence>
<organism evidence="3 4">
    <name type="scientific">Flavivirga jejuensis</name>
    <dbReference type="NCBI Taxonomy" id="870487"/>
    <lineage>
        <taxon>Bacteria</taxon>
        <taxon>Pseudomonadati</taxon>
        <taxon>Bacteroidota</taxon>
        <taxon>Flavobacteriia</taxon>
        <taxon>Flavobacteriales</taxon>
        <taxon>Flavobacteriaceae</taxon>
        <taxon>Flavivirga</taxon>
    </lineage>
</organism>
<keyword evidence="4" id="KW-1185">Reference proteome</keyword>
<protein>
    <recommendedName>
        <fullName evidence="2">Toxin</fullName>
    </recommendedName>
</protein>
<dbReference type="Proteomes" id="UP001176806">
    <property type="component" value="Unassembled WGS sequence"/>
</dbReference>
<evidence type="ECO:0000256" key="2">
    <source>
        <dbReference type="PIRNR" id="PIRNR029218"/>
    </source>
</evidence>
<dbReference type="Gene3D" id="3.30.2310.20">
    <property type="entry name" value="RelE-like"/>
    <property type="match status" value="1"/>
</dbReference>
<name>A0ABT8WSF5_9FLAO</name>
<dbReference type="Pfam" id="PF05016">
    <property type="entry name" value="ParE_toxin"/>
    <property type="match status" value="1"/>
</dbReference>
<reference evidence="3" key="1">
    <citation type="submission" date="2023-07" db="EMBL/GenBank/DDBJ databases">
        <title>Two novel species in the genus Flavivirga.</title>
        <authorList>
            <person name="Kwon K."/>
        </authorList>
    </citation>
    <scope>NUCLEOTIDE SEQUENCE</scope>
    <source>
        <strain evidence="3">KACC 14158</strain>
    </source>
</reference>
<dbReference type="InterPro" id="IPR035093">
    <property type="entry name" value="RelE/ParE_toxin_dom_sf"/>
</dbReference>
<accession>A0ABT8WSF5</accession>
<evidence type="ECO:0000313" key="3">
    <source>
        <dbReference type="EMBL" id="MDO5976098.1"/>
    </source>
</evidence>
<dbReference type="PIRSF" id="PIRSF029218">
    <property type="entry name" value="ParE"/>
    <property type="match status" value="1"/>
</dbReference>
<proteinExistence type="inferred from homology"/>
<dbReference type="EMBL" id="JAUOEL010000007">
    <property type="protein sequence ID" value="MDO5976098.1"/>
    <property type="molecule type" value="Genomic_DNA"/>
</dbReference>
<evidence type="ECO:0000256" key="1">
    <source>
        <dbReference type="ARBA" id="ARBA00022649"/>
    </source>
</evidence>
<sequence length="103" mass="11765">MKTVCGQMGVYKVSRSAEIDLAKMYEYGIETFGLKQAQTYLSGMHTLFQILADNSTLGRDASEFILSLKRFSYKSHTIFYLSTDIDILIVRVLSQSMDYENNL</sequence>
<dbReference type="InterPro" id="IPR028344">
    <property type="entry name" value="ParE1/4"/>
</dbReference>